<dbReference type="PROSITE" id="PS51154">
    <property type="entry name" value="MACRO"/>
    <property type="match status" value="1"/>
</dbReference>
<dbReference type="InterPro" id="IPR043472">
    <property type="entry name" value="Macro_dom-like"/>
</dbReference>
<dbReference type="RefSeq" id="WP_060778636.1">
    <property type="nucleotide sequence ID" value="NZ_CAJHLF010000017.1"/>
</dbReference>
<dbReference type="NCBIfam" id="NF003163">
    <property type="entry name" value="PRK04143.1"/>
    <property type="match status" value="1"/>
</dbReference>
<dbReference type="AlphaFoldDB" id="A0A0X8FF55"/>
<dbReference type="EMBL" id="CP065662">
    <property type="protein sequence ID" value="QPS02118.1"/>
    <property type="molecule type" value="Genomic_DNA"/>
</dbReference>
<keyword evidence="5" id="KW-1185">Reference proteome</keyword>
<evidence type="ECO:0000259" key="1">
    <source>
        <dbReference type="PROSITE" id="PS51154"/>
    </source>
</evidence>
<dbReference type="EMBL" id="JAOTML010000013">
    <property type="protein sequence ID" value="MCY3054092.1"/>
    <property type="molecule type" value="Genomic_DNA"/>
</dbReference>
<dbReference type="GO" id="GO:0016787">
    <property type="term" value="F:hydrolase activity"/>
    <property type="evidence" value="ECO:0007669"/>
    <property type="project" value="UniProtKB-KW"/>
</dbReference>
<dbReference type="CDD" id="cd02908">
    <property type="entry name" value="Macro_OAADPr_deacetylase"/>
    <property type="match status" value="1"/>
</dbReference>
<dbReference type="Proteomes" id="UP000594771">
    <property type="component" value="Chromosome"/>
</dbReference>
<dbReference type="Proteomes" id="UP001069145">
    <property type="component" value="Unassembled WGS sequence"/>
</dbReference>
<dbReference type="SMART" id="SM00506">
    <property type="entry name" value="A1pp"/>
    <property type="match status" value="1"/>
</dbReference>
<accession>A0A0X8FF55</accession>
<gene>
    <name evidence="3" type="ORF">I6G68_03350</name>
    <name evidence="2" type="ORF">ODY43_08880</name>
</gene>
<evidence type="ECO:0000313" key="2">
    <source>
        <dbReference type="EMBL" id="MCY3054092.1"/>
    </source>
</evidence>
<organism evidence="3 4">
    <name type="scientific">Aerococcus urinae</name>
    <dbReference type="NCBI Taxonomy" id="1376"/>
    <lineage>
        <taxon>Bacteria</taxon>
        <taxon>Bacillati</taxon>
        <taxon>Bacillota</taxon>
        <taxon>Bacilli</taxon>
        <taxon>Lactobacillales</taxon>
        <taxon>Aerococcaceae</taxon>
        <taxon>Aerococcus</taxon>
    </lineage>
</organism>
<dbReference type="OrthoDB" id="6194521at2"/>
<keyword evidence="3" id="KW-0378">Hydrolase</keyword>
<feature type="domain" description="Macro" evidence="1">
    <location>
        <begin position="76"/>
        <end position="267"/>
    </location>
</feature>
<evidence type="ECO:0000313" key="3">
    <source>
        <dbReference type="EMBL" id="QPS02118.1"/>
    </source>
</evidence>
<dbReference type="Pfam" id="PF01661">
    <property type="entry name" value="Macro"/>
    <property type="match status" value="1"/>
</dbReference>
<reference evidence="2" key="2">
    <citation type="submission" date="2022-09" db="EMBL/GenBank/DDBJ databases">
        <title>Aerococcus urinae taxonomy study.</title>
        <authorList>
            <person name="Christensen J."/>
            <person name="Senneby E."/>
        </authorList>
    </citation>
    <scope>NUCLEOTIDE SEQUENCE</scope>
    <source>
        <strain evidence="2">NLD-066-U95</strain>
    </source>
</reference>
<dbReference type="GeneID" id="35768319"/>
<protein>
    <submittedName>
        <fullName evidence="3">Protein-ADP-ribose hydrolase</fullName>
    </submittedName>
</protein>
<reference evidence="3 4" key="1">
    <citation type="submission" date="2020-12" db="EMBL/GenBank/DDBJ databases">
        <title>FDA dAtabase for Regulatory Grade micrObial Sequences (FDA-ARGOS): Supporting development and validation of Infectious Disease Dx tests.</title>
        <authorList>
            <person name="Sproer C."/>
            <person name="Gronow S."/>
            <person name="Severitt S."/>
            <person name="Schroder I."/>
            <person name="Tallon L."/>
            <person name="Sadzewicz L."/>
            <person name="Zhao X."/>
            <person name="Boylan J."/>
            <person name="Ott S."/>
            <person name="Bowen H."/>
            <person name="Vavikolanu K."/>
            <person name="Mehta A."/>
            <person name="Aluvathingal J."/>
            <person name="Nadendla S."/>
            <person name="Lowell S."/>
            <person name="Myers T."/>
            <person name="Yan Y."/>
            <person name="Sichtig H."/>
        </authorList>
    </citation>
    <scope>NUCLEOTIDE SEQUENCE [LARGE SCALE GENOMIC DNA]</scope>
    <source>
        <strain evidence="3 4">FDAARGOS_911</strain>
    </source>
</reference>
<name>A0A0X8FF55_9LACT</name>
<dbReference type="SUPFAM" id="SSF52949">
    <property type="entry name" value="Macro domain-like"/>
    <property type="match status" value="1"/>
</dbReference>
<evidence type="ECO:0000313" key="5">
    <source>
        <dbReference type="Proteomes" id="UP001069145"/>
    </source>
</evidence>
<dbReference type="PANTHER" id="PTHR11106">
    <property type="entry name" value="GANGLIOSIDE INDUCED DIFFERENTIATION ASSOCIATED PROTEIN 2-RELATED"/>
    <property type="match status" value="1"/>
</dbReference>
<proteinExistence type="predicted"/>
<evidence type="ECO:0000313" key="4">
    <source>
        <dbReference type="Proteomes" id="UP000594771"/>
    </source>
</evidence>
<dbReference type="KEGG" id="aun:AWM73_06680"/>
<dbReference type="Gene3D" id="3.40.220.10">
    <property type="entry name" value="Leucine Aminopeptidase, subunit E, domain 1"/>
    <property type="match status" value="1"/>
</dbReference>
<dbReference type="PANTHER" id="PTHR11106:SF27">
    <property type="entry name" value="MACRO DOMAIN-CONTAINING PROTEIN"/>
    <property type="match status" value="1"/>
</dbReference>
<sequence>MTSEELLRQMIDYLEAERRDKYYLRRKVEGRPDYGDYSLHDKWRALINTRPAWPISEDYLDLEDDYLKRWRDQEGTVSLDQLEPALDRIYLWQGDICRLAVDGIVNAANSFLLGCFIPNHKCIDNTIQTRAGVRLRLELNDIMEDQGHNEPVGKVKTTSAYHLPAKYILHTVGPRIESDRVSPIRQNLLKQSYLSCLKEADRLGLTSLALPCISTGEFHFPNDLAAQIAFNTVRDYLKKSGSSLQVIFNVYLEQDLHLYQDLIDRLEGEE</sequence>
<dbReference type="InterPro" id="IPR002589">
    <property type="entry name" value="Macro_dom"/>
</dbReference>